<dbReference type="Gene3D" id="3.40.50.10610">
    <property type="entry name" value="ABC-type transport auxiliary lipoprotein component"/>
    <property type="match status" value="1"/>
</dbReference>
<organism evidence="2 3">
    <name type="scientific">Pedobacter steynii</name>
    <dbReference type="NCBI Taxonomy" id="430522"/>
    <lineage>
        <taxon>Bacteria</taxon>
        <taxon>Pseudomonadati</taxon>
        <taxon>Bacteroidota</taxon>
        <taxon>Sphingobacteriia</taxon>
        <taxon>Sphingobacteriales</taxon>
        <taxon>Sphingobacteriaceae</taxon>
        <taxon>Pedobacter</taxon>
    </lineage>
</organism>
<feature type="signal peptide" evidence="1">
    <location>
        <begin position="1"/>
        <end position="19"/>
    </location>
</feature>
<proteinExistence type="predicted"/>
<evidence type="ECO:0000313" key="3">
    <source>
        <dbReference type="Proteomes" id="UP000183200"/>
    </source>
</evidence>
<dbReference type="AlphaFoldDB" id="A0A1G9YB04"/>
<evidence type="ECO:0000256" key="1">
    <source>
        <dbReference type="SAM" id="SignalP"/>
    </source>
</evidence>
<accession>A0A1G9YB04</accession>
<feature type="chain" id="PRO_5010314503" evidence="1">
    <location>
        <begin position="20"/>
        <end position="282"/>
    </location>
</feature>
<dbReference type="RefSeq" id="WP_074609124.1">
    <property type="nucleotide sequence ID" value="NZ_FNGY01000006.1"/>
</dbReference>
<protein>
    <submittedName>
        <fullName evidence="2">Uncharacterized protein</fullName>
    </submittedName>
</protein>
<evidence type="ECO:0000313" key="2">
    <source>
        <dbReference type="EMBL" id="SDN05836.1"/>
    </source>
</evidence>
<sequence length="282" mass="31506">MKKIQLFIIIMFLSLNIFAQNRATTKPDIIQKINGEEMKGRLTKMGDTDVTFIYSGETLEYTIKKSEILKITHSSGRVEVFGQAALPAESRQKDQVTMTATPVDHHNKIAILPFTFLMDNQPGAEQVGYKAQEDAYGFLSQHSAGYTILDPRTTNAALIQAGATRDKMMGFTMKNICDILGVEYVIDGTVLQTKGYQTSYSGGNSNTKVKRNDDEKIKGVSSSNSNYTNAAQRYEVSVSIHVYMDNNASIYNQSHKAFLTNTDGSYTSPLEYLLKRSPLYRK</sequence>
<gene>
    <name evidence="2" type="ORF">SAMN05421820_10646</name>
</gene>
<dbReference type="Proteomes" id="UP000183200">
    <property type="component" value="Unassembled WGS sequence"/>
</dbReference>
<dbReference type="OrthoDB" id="669636at2"/>
<keyword evidence="1" id="KW-0732">Signal</keyword>
<reference evidence="3" key="1">
    <citation type="submission" date="2016-10" db="EMBL/GenBank/DDBJ databases">
        <authorList>
            <person name="Varghese N."/>
            <person name="Submissions S."/>
        </authorList>
    </citation>
    <scope>NUCLEOTIDE SEQUENCE [LARGE SCALE GENOMIC DNA]</scope>
    <source>
        <strain evidence="3">DSM 19110</strain>
    </source>
</reference>
<dbReference type="EMBL" id="FNGY01000006">
    <property type="protein sequence ID" value="SDN05836.1"/>
    <property type="molecule type" value="Genomic_DNA"/>
</dbReference>
<name>A0A1G9YB04_9SPHI</name>
<keyword evidence="3" id="KW-1185">Reference proteome</keyword>